<dbReference type="EMBL" id="KN848078">
    <property type="protein sequence ID" value="KIX96289.1"/>
    <property type="molecule type" value="Genomic_DNA"/>
</dbReference>
<dbReference type="SUPFAM" id="SSF53067">
    <property type="entry name" value="Actin-like ATPase domain"/>
    <property type="match status" value="2"/>
</dbReference>
<evidence type="ECO:0000313" key="1">
    <source>
        <dbReference type="EMBL" id="KIX96289.1"/>
    </source>
</evidence>
<dbReference type="Proteomes" id="UP000053411">
    <property type="component" value="Unassembled WGS sequence"/>
</dbReference>
<reference evidence="1 2" key="1">
    <citation type="submission" date="2015-01" db="EMBL/GenBank/DDBJ databases">
        <title>The Genome Sequence of Fonsecaea multimorphosa CBS 102226.</title>
        <authorList>
            <consortium name="The Broad Institute Genomics Platform"/>
            <person name="Cuomo C."/>
            <person name="de Hoog S."/>
            <person name="Gorbushina A."/>
            <person name="Stielow B."/>
            <person name="Teixiera M."/>
            <person name="Abouelleil A."/>
            <person name="Chapman S.B."/>
            <person name="Priest M."/>
            <person name="Young S.K."/>
            <person name="Wortman J."/>
            <person name="Nusbaum C."/>
            <person name="Birren B."/>
        </authorList>
    </citation>
    <scope>NUCLEOTIDE SEQUENCE [LARGE SCALE GENOMIC DNA]</scope>
    <source>
        <strain evidence="1 2">CBS 102226</strain>
    </source>
</reference>
<dbReference type="GeneID" id="27713813"/>
<dbReference type="InterPro" id="IPR043129">
    <property type="entry name" value="ATPase_NBD"/>
</dbReference>
<evidence type="ECO:0000313" key="2">
    <source>
        <dbReference type="Proteomes" id="UP000053411"/>
    </source>
</evidence>
<dbReference type="PANTHER" id="PTHR14187:SF5">
    <property type="entry name" value="HEAT SHOCK 70 KDA PROTEIN 12A"/>
    <property type="match status" value="1"/>
</dbReference>
<dbReference type="Gene3D" id="3.30.420.40">
    <property type="match status" value="1"/>
</dbReference>
<protein>
    <submittedName>
        <fullName evidence="1">Uncharacterized protein</fullName>
    </submittedName>
</protein>
<name>A0A0D2K079_9EURO</name>
<dbReference type="CDD" id="cd10170">
    <property type="entry name" value="ASKHA_NBD_HSP70"/>
    <property type="match status" value="1"/>
</dbReference>
<dbReference type="OrthoDB" id="4127217at2759"/>
<keyword evidence="2" id="KW-1185">Reference proteome</keyword>
<dbReference type="RefSeq" id="XP_016630412.1">
    <property type="nucleotide sequence ID" value="XM_016778564.1"/>
</dbReference>
<dbReference type="VEuPathDB" id="FungiDB:Z520_08067"/>
<dbReference type="STRING" id="1442371.A0A0D2K079"/>
<accession>A0A0D2K079</accession>
<dbReference type="AlphaFoldDB" id="A0A0D2K079"/>
<proteinExistence type="predicted"/>
<dbReference type="PANTHER" id="PTHR14187">
    <property type="entry name" value="ALPHA KINASE/ELONGATION FACTOR 2 KINASE"/>
    <property type="match status" value="1"/>
</dbReference>
<sequence length="344" mass="38859">MTTHYHFVVAVDFGTTYSSVTFHQRPFGDELKDVADKHPKLTSIRNYPGAPASKMGDISETPTELLYSDGQTFYGYDAWNKWGGNIHRQGILLQWFKLLLDDSKDEKRRQEAKLVSSQLDSLSLTISDAITDYLTFLLAHTKSELQLYNRFCDDCTVQLVLTVPNVWNARACSIMAHAMENAAKDLSFGHESEVFLVSEADAAATYCCEKASDFFLNLGDVFMIADIGGGTSDLMIYKVTHLYPYRFDPVVPGDGAVCGASHLNRALIRELKTKIKTDPRYGNMRDHLPQNWTIDDSLRVANHDFETVKKDIRSDSEGEYIKVQFLPKLKDDPFSVDGSFYADR</sequence>
<gene>
    <name evidence="1" type="ORF">Z520_08067</name>
</gene>
<organism evidence="1 2">
    <name type="scientific">Fonsecaea multimorphosa CBS 102226</name>
    <dbReference type="NCBI Taxonomy" id="1442371"/>
    <lineage>
        <taxon>Eukaryota</taxon>
        <taxon>Fungi</taxon>
        <taxon>Dikarya</taxon>
        <taxon>Ascomycota</taxon>
        <taxon>Pezizomycotina</taxon>
        <taxon>Eurotiomycetes</taxon>
        <taxon>Chaetothyriomycetidae</taxon>
        <taxon>Chaetothyriales</taxon>
        <taxon>Herpotrichiellaceae</taxon>
        <taxon>Fonsecaea</taxon>
    </lineage>
</organism>